<dbReference type="Proteomes" id="UP000054560">
    <property type="component" value="Unassembled WGS sequence"/>
</dbReference>
<feature type="coiled-coil region" evidence="2">
    <location>
        <begin position="182"/>
        <end position="223"/>
    </location>
</feature>
<dbReference type="SMART" id="SM00320">
    <property type="entry name" value="WD40"/>
    <property type="match status" value="2"/>
</dbReference>
<keyword evidence="4" id="KW-0812">Transmembrane</keyword>
<feature type="coiled-coil region" evidence="2">
    <location>
        <begin position="67"/>
        <end position="132"/>
    </location>
</feature>
<evidence type="ECO:0000256" key="4">
    <source>
        <dbReference type="SAM" id="Phobius"/>
    </source>
</evidence>
<gene>
    <name evidence="6" type="ORF">SARC_00531</name>
</gene>
<dbReference type="InterPro" id="IPR045160">
    <property type="entry name" value="ATG16"/>
</dbReference>
<dbReference type="eggNOG" id="KOG0288">
    <property type="taxonomic scope" value="Eukaryota"/>
</dbReference>
<evidence type="ECO:0000256" key="1">
    <source>
        <dbReference type="PROSITE-ProRule" id="PRU00221"/>
    </source>
</evidence>
<feature type="repeat" description="WD" evidence="1">
    <location>
        <begin position="334"/>
        <end position="369"/>
    </location>
</feature>
<dbReference type="InterPro" id="IPR013923">
    <property type="entry name" value="Autophagy-rel_prot_16_dom"/>
</dbReference>
<name>A0A0L0GE96_9EUKA</name>
<dbReference type="InterPro" id="IPR036322">
    <property type="entry name" value="WD40_repeat_dom_sf"/>
</dbReference>
<dbReference type="InterPro" id="IPR015943">
    <property type="entry name" value="WD40/YVTN_repeat-like_dom_sf"/>
</dbReference>
<keyword evidence="1" id="KW-0853">WD repeat</keyword>
<evidence type="ECO:0000313" key="7">
    <source>
        <dbReference type="Proteomes" id="UP000054560"/>
    </source>
</evidence>
<keyword evidence="4" id="KW-0472">Membrane</keyword>
<dbReference type="Pfam" id="PF00400">
    <property type="entry name" value="WD40"/>
    <property type="match status" value="2"/>
</dbReference>
<accession>A0A0L0GE96</accession>
<dbReference type="Pfam" id="PF08614">
    <property type="entry name" value="ATG16"/>
    <property type="match status" value="1"/>
</dbReference>
<feature type="transmembrane region" description="Helical" evidence="4">
    <location>
        <begin position="12"/>
        <end position="32"/>
    </location>
</feature>
<dbReference type="Gene3D" id="2.130.10.10">
    <property type="entry name" value="YVTN repeat-like/Quinoprotein amine dehydrogenase"/>
    <property type="match status" value="1"/>
</dbReference>
<sequence length="520" mass="59750">MSIVSLQKHVLFFDILSISSVLIHFFLSYVGFRKSDIYNQFRRRVDKFKRWDNLLENYTRLQTQHELLATKAEADAASLQKEREENRRLQREMAHMKEEGMALGSQEIKQQLKELKARLEATRHELTESYKSKGSHAQKLLDLNELLQRRDEDIKTRNEDIKAYTQEILIMKRTIEDQTNSLVDKNTALQVLQDELQALQLELVTSTERSDRLQKENDALIERWLKKKSSEIALMNEANSAVESYRKEERVRRLSQMSEEKKAGRGSQQPGYPSDESWAYVDELGPPTSAMRTVTCTGEVNSIAFSTSGTMFATGDYSRLTLWDTYSGQKKMELPGATQSVMAVSFSYKDDMVLAASNDNATRIYDIRTQRLKLWGALPHFDAKGAGEKDRGSVQMCWCCYGLCAGCMRLQLIVYAGAKDVPSQHPVSYLMRVFVFAIRRCLVQYLLRGSAYTCDDSTHWRSRYRQVVLLSILFAFITLLFAHMLMFDESLGVVLCHIEAIGLSFTCQIALENWQRSLSS</sequence>
<evidence type="ECO:0000259" key="5">
    <source>
        <dbReference type="Pfam" id="PF08614"/>
    </source>
</evidence>
<dbReference type="GeneID" id="25901035"/>
<keyword evidence="7" id="KW-1185">Reference proteome</keyword>
<dbReference type="PANTHER" id="PTHR19878:SF8">
    <property type="entry name" value="AUTOPHAGY-RELATED 16, ISOFORM F"/>
    <property type="match status" value="1"/>
</dbReference>
<protein>
    <recommendedName>
        <fullName evidence="5">Autophagy-related protein 16 domain-containing protein</fullName>
    </recommendedName>
</protein>
<dbReference type="RefSeq" id="XP_014161242.1">
    <property type="nucleotide sequence ID" value="XM_014305767.1"/>
</dbReference>
<dbReference type="EMBL" id="KQ241613">
    <property type="protein sequence ID" value="KNC87340.1"/>
    <property type="molecule type" value="Genomic_DNA"/>
</dbReference>
<evidence type="ECO:0000256" key="2">
    <source>
        <dbReference type="SAM" id="Coils"/>
    </source>
</evidence>
<evidence type="ECO:0000256" key="3">
    <source>
        <dbReference type="SAM" id="MobiDB-lite"/>
    </source>
</evidence>
<keyword evidence="2" id="KW-0175">Coiled coil</keyword>
<dbReference type="SUPFAM" id="SSF50978">
    <property type="entry name" value="WD40 repeat-like"/>
    <property type="match status" value="1"/>
</dbReference>
<feature type="compositionally biased region" description="Basic and acidic residues" evidence="3">
    <location>
        <begin position="253"/>
        <end position="263"/>
    </location>
</feature>
<feature type="domain" description="Autophagy-related protein 16" evidence="5">
    <location>
        <begin position="37"/>
        <end position="236"/>
    </location>
</feature>
<dbReference type="CDD" id="cd22887">
    <property type="entry name" value="Atg16_CCD"/>
    <property type="match status" value="1"/>
</dbReference>
<dbReference type="PROSITE" id="PS50082">
    <property type="entry name" value="WD_REPEATS_2"/>
    <property type="match status" value="1"/>
</dbReference>
<keyword evidence="4" id="KW-1133">Transmembrane helix</keyword>
<feature type="transmembrane region" description="Helical" evidence="4">
    <location>
        <begin position="467"/>
        <end position="485"/>
    </location>
</feature>
<dbReference type="PANTHER" id="PTHR19878">
    <property type="entry name" value="AUTOPHAGY PROTEIN 16-LIKE"/>
    <property type="match status" value="1"/>
</dbReference>
<dbReference type="Gene3D" id="1.20.5.170">
    <property type="match status" value="1"/>
</dbReference>
<evidence type="ECO:0000313" key="6">
    <source>
        <dbReference type="EMBL" id="KNC87340.1"/>
    </source>
</evidence>
<dbReference type="GO" id="GO:0000045">
    <property type="term" value="P:autophagosome assembly"/>
    <property type="evidence" value="ECO:0007669"/>
    <property type="project" value="InterPro"/>
</dbReference>
<dbReference type="OrthoDB" id="538223at2759"/>
<proteinExistence type="predicted"/>
<organism evidence="6 7">
    <name type="scientific">Sphaeroforma arctica JP610</name>
    <dbReference type="NCBI Taxonomy" id="667725"/>
    <lineage>
        <taxon>Eukaryota</taxon>
        <taxon>Ichthyosporea</taxon>
        <taxon>Ichthyophonida</taxon>
        <taxon>Sphaeroforma</taxon>
    </lineage>
</organism>
<feature type="region of interest" description="Disordered" evidence="3">
    <location>
        <begin position="253"/>
        <end position="276"/>
    </location>
</feature>
<dbReference type="InterPro" id="IPR001680">
    <property type="entry name" value="WD40_rpt"/>
</dbReference>
<dbReference type="STRING" id="667725.A0A0L0GE96"/>
<reference evidence="6 7" key="1">
    <citation type="submission" date="2011-02" db="EMBL/GenBank/DDBJ databases">
        <title>The Genome Sequence of Sphaeroforma arctica JP610.</title>
        <authorList>
            <consortium name="The Broad Institute Genome Sequencing Platform"/>
            <person name="Russ C."/>
            <person name="Cuomo C."/>
            <person name="Young S.K."/>
            <person name="Zeng Q."/>
            <person name="Gargeya S."/>
            <person name="Alvarado L."/>
            <person name="Berlin A."/>
            <person name="Chapman S.B."/>
            <person name="Chen Z."/>
            <person name="Freedman E."/>
            <person name="Gellesch M."/>
            <person name="Goldberg J."/>
            <person name="Griggs A."/>
            <person name="Gujja S."/>
            <person name="Heilman E."/>
            <person name="Heiman D."/>
            <person name="Howarth C."/>
            <person name="Mehta T."/>
            <person name="Neiman D."/>
            <person name="Pearson M."/>
            <person name="Roberts A."/>
            <person name="Saif S."/>
            <person name="Shea T."/>
            <person name="Shenoy N."/>
            <person name="Sisk P."/>
            <person name="Stolte C."/>
            <person name="Sykes S."/>
            <person name="White J."/>
            <person name="Yandava C."/>
            <person name="Burger G."/>
            <person name="Gray M.W."/>
            <person name="Holland P.W.H."/>
            <person name="King N."/>
            <person name="Lang F.B.F."/>
            <person name="Roger A.J."/>
            <person name="Ruiz-Trillo I."/>
            <person name="Haas B."/>
            <person name="Nusbaum C."/>
            <person name="Birren B."/>
        </authorList>
    </citation>
    <scope>NUCLEOTIDE SEQUENCE [LARGE SCALE GENOMIC DNA]</scope>
    <source>
        <strain evidence="6 7">JP610</strain>
    </source>
</reference>
<dbReference type="AlphaFoldDB" id="A0A0L0GE96"/>